<sequence length="152" mass="16861">MPFFGSVRVCVGVWVVMMMVVVDQTLFFLPSVAYSLERFLSLASSTCSAVLLSRSRAMMQHQLENARAASRRTKESGLSGWRSQINDEMMFITWGAKPGVHFLSSVACCCSSVVAEAVAHRRAHLDISIHTGRRNAAFGCCRRAEMRQRIAA</sequence>
<feature type="transmembrane region" description="Helical" evidence="1">
    <location>
        <begin position="7"/>
        <end position="29"/>
    </location>
</feature>
<organism evidence="2 3">
    <name type="scientific">Morchella conica CCBAS932</name>
    <dbReference type="NCBI Taxonomy" id="1392247"/>
    <lineage>
        <taxon>Eukaryota</taxon>
        <taxon>Fungi</taxon>
        <taxon>Dikarya</taxon>
        <taxon>Ascomycota</taxon>
        <taxon>Pezizomycotina</taxon>
        <taxon>Pezizomycetes</taxon>
        <taxon>Pezizales</taxon>
        <taxon>Morchellaceae</taxon>
        <taxon>Morchella</taxon>
    </lineage>
</organism>
<accession>A0A3N4KTN6</accession>
<protein>
    <submittedName>
        <fullName evidence="2">Uncharacterized protein</fullName>
    </submittedName>
</protein>
<evidence type="ECO:0000313" key="2">
    <source>
        <dbReference type="EMBL" id="RPB12848.1"/>
    </source>
</evidence>
<evidence type="ECO:0000313" key="3">
    <source>
        <dbReference type="Proteomes" id="UP000277580"/>
    </source>
</evidence>
<evidence type="ECO:0000256" key="1">
    <source>
        <dbReference type="SAM" id="Phobius"/>
    </source>
</evidence>
<dbReference type="EMBL" id="ML119126">
    <property type="protein sequence ID" value="RPB12848.1"/>
    <property type="molecule type" value="Genomic_DNA"/>
</dbReference>
<dbReference type="InParanoid" id="A0A3N4KTN6"/>
<dbReference type="AlphaFoldDB" id="A0A3N4KTN6"/>
<keyword evidence="3" id="KW-1185">Reference proteome</keyword>
<keyword evidence="1" id="KW-1133">Transmembrane helix</keyword>
<keyword evidence="1" id="KW-0472">Membrane</keyword>
<proteinExistence type="predicted"/>
<name>A0A3N4KTN6_9PEZI</name>
<dbReference type="Proteomes" id="UP000277580">
    <property type="component" value="Unassembled WGS sequence"/>
</dbReference>
<keyword evidence="1" id="KW-0812">Transmembrane</keyword>
<gene>
    <name evidence="2" type="ORF">P167DRAFT_146233</name>
</gene>
<reference evidence="2 3" key="1">
    <citation type="journal article" date="2018" name="Nat. Ecol. Evol.">
        <title>Pezizomycetes genomes reveal the molecular basis of ectomycorrhizal truffle lifestyle.</title>
        <authorList>
            <person name="Murat C."/>
            <person name="Payen T."/>
            <person name="Noel B."/>
            <person name="Kuo A."/>
            <person name="Morin E."/>
            <person name="Chen J."/>
            <person name="Kohler A."/>
            <person name="Krizsan K."/>
            <person name="Balestrini R."/>
            <person name="Da Silva C."/>
            <person name="Montanini B."/>
            <person name="Hainaut M."/>
            <person name="Levati E."/>
            <person name="Barry K.W."/>
            <person name="Belfiori B."/>
            <person name="Cichocki N."/>
            <person name="Clum A."/>
            <person name="Dockter R.B."/>
            <person name="Fauchery L."/>
            <person name="Guy J."/>
            <person name="Iotti M."/>
            <person name="Le Tacon F."/>
            <person name="Lindquist E.A."/>
            <person name="Lipzen A."/>
            <person name="Malagnac F."/>
            <person name="Mello A."/>
            <person name="Molinier V."/>
            <person name="Miyauchi S."/>
            <person name="Poulain J."/>
            <person name="Riccioni C."/>
            <person name="Rubini A."/>
            <person name="Sitrit Y."/>
            <person name="Splivallo R."/>
            <person name="Traeger S."/>
            <person name="Wang M."/>
            <person name="Zifcakova L."/>
            <person name="Wipf D."/>
            <person name="Zambonelli A."/>
            <person name="Paolocci F."/>
            <person name="Nowrousian M."/>
            <person name="Ottonello S."/>
            <person name="Baldrian P."/>
            <person name="Spatafora J.W."/>
            <person name="Henrissat B."/>
            <person name="Nagy L.G."/>
            <person name="Aury J.M."/>
            <person name="Wincker P."/>
            <person name="Grigoriev I.V."/>
            <person name="Bonfante P."/>
            <person name="Martin F.M."/>
        </authorList>
    </citation>
    <scope>NUCLEOTIDE SEQUENCE [LARGE SCALE GENOMIC DNA]</scope>
    <source>
        <strain evidence="2 3">CCBAS932</strain>
    </source>
</reference>